<evidence type="ECO:0000256" key="1">
    <source>
        <dbReference type="ARBA" id="ARBA00010254"/>
    </source>
</evidence>
<dbReference type="VEuPathDB" id="FungiDB:BLGHR1_16539"/>
<sequence>MSKSRAIALMREIPAVVVSAGLMQKTVKVQVGVQQWNSHIKKYFNRRRNHLVHDPNDSVRIGDIVAISAGSRVAKHVRHVVTKIIAPFGVPIEERPPIPTIEERNAAKEEKRRLKQERSEKKLSNKLL</sequence>
<organism evidence="5 6">
    <name type="scientific">Blumeria hordei</name>
    <name type="common">Barley powdery mildew</name>
    <name type="synonym">Blumeria graminis f. sp. hordei</name>
    <dbReference type="NCBI Taxonomy" id="2867405"/>
    <lineage>
        <taxon>Eukaryota</taxon>
        <taxon>Fungi</taxon>
        <taxon>Dikarya</taxon>
        <taxon>Ascomycota</taxon>
        <taxon>Pezizomycotina</taxon>
        <taxon>Leotiomycetes</taxon>
        <taxon>Erysiphales</taxon>
        <taxon>Erysiphaceae</taxon>
        <taxon>Blumeria</taxon>
    </lineage>
</organism>
<keyword evidence="3" id="KW-0687">Ribonucleoprotein</keyword>
<dbReference type="GO" id="GO:1990904">
    <property type="term" value="C:ribonucleoprotein complex"/>
    <property type="evidence" value="ECO:0007669"/>
    <property type="project" value="UniProtKB-KW"/>
</dbReference>
<dbReference type="Gene3D" id="2.40.50.140">
    <property type="entry name" value="Nucleic acid-binding proteins"/>
    <property type="match status" value="1"/>
</dbReference>
<evidence type="ECO:0000256" key="4">
    <source>
        <dbReference type="SAM" id="MobiDB-lite"/>
    </source>
</evidence>
<dbReference type="Proteomes" id="UP000275772">
    <property type="component" value="Unassembled WGS sequence"/>
</dbReference>
<dbReference type="GO" id="GO:0005739">
    <property type="term" value="C:mitochondrion"/>
    <property type="evidence" value="ECO:0007669"/>
    <property type="project" value="TreeGrafter"/>
</dbReference>
<dbReference type="AlphaFoldDB" id="A0A383V163"/>
<dbReference type="SUPFAM" id="SSF50249">
    <property type="entry name" value="Nucleic acid-binding proteins"/>
    <property type="match status" value="1"/>
</dbReference>
<evidence type="ECO:0008006" key="7">
    <source>
        <dbReference type="Google" id="ProtNLM"/>
    </source>
</evidence>
<accession>A0A383V163</accession>
<gene>
    <name evidence="5" type="ORF">BLGHR1_16539</name>
</gene>
<keyword evidence="2" id="KW-0689">Ribosomal protein</keyword>
<dbReference type="GO" id="GO:0005840">
    <property type="term" value="C:ribosome"/>
    <property type="evidence" value="ECO:0007669"/>
    <property type="project" value="UniProtKB-KW"/>
</dbReference>
<evidence type="ECO:0000313" key="5">
    <source>
        <dbReference type="EMBL" id="SZF05736.1"/>
    </source>
</evidence>
<dbReference type="GO" id="GO:0006412">
    <property type="term" value="P:translation"/>
    <property type="evidence" value="ECO:0007669"/>
    <property type="project" value="InterPro"/>
</dbReference>
<dbReference type="PANTHER" id="PTHR10744">
    <property type="entry name" value="40S RIBOSOMAL PROTEIN S11 FAMILY MEMBER"/>
    <property type="match status" value="1"/>
</dbReference>
<evidence type="ECO:0000313" key="6">
    <source>
        <dbReference type="Proteomes" id="UP000275772"/>
    </source>
</evidence>
<proteinExistence type="inferred from homology"/>
<dbReference type="PANTHER" id="PTHR10744:SF1">
    <property type="entry name" value="SMALL RIBOSOMAL SUBUNIT PROTEIN US17M"/>
    <property type="match status" value="1"/>
</dbReference>
<feature type="region of interest" description="Disordered" evidence="4">
    <location>
        <begin position="99"/>
        <end position="128"/>
    </location>
</feature>
<dbReference type="EMBL" id="UNSH01000084">
    <property type="protein sequence ID" value="SZF05736.1"/>
    <property type="molecule type" value="Genomic_DNA"/>
</dbReference>
<evidence type="ECO:0000256" key="3">
    <source>
        <dbReference type="ARBA" id="ARBA00023274"/>
    </source>
</evidence>
<dbReference type="GO" id="GO:0003735">
    <property type="term" value="F:structural constituent of ribosome"/>
    <property type="evidence" value="ECO:0007669"/>
    <property type="project" value="InterPro"/>
</dbReference>
<dbReference type="CDD" id="cd00364">
    <property type="entry name" value="Ribosomal_uS17"/>
    <property type="match status" value="1"/>
</dbReference>
<dbReference type="InterPro" id="IPR000266">
    <property type="entry name" value="Ribosomal_uS17"/>
</dbReference>
<evidence type="ECO:0000256" key="2">
    <source>
        <dbReference type="ARBA" id="ARBA00022980"/>
    </source>
</evidence>
<comment type="similarity">
    <text evidence="1">Belongs to the universal ribosomal protein uS17 family.</text>
</comment>
<protein>
    <recommendedName>
        <fullName evidence="7">Ribosomal protein S17</fullName>
    </recommendedName>
</protein>
<dbReference type="InterPro" id="IPR012340">
    <property type="entry name" value="NA-bd_OB-fold"/>
</dbReference>
<name>A0A383V163_BLUHO</name>
<dbReference type="Pfam" id="PF00366">
    <property type="entry name" value="Ribosomal_S17"/>
    <property type="match status" value="1"/>
</dbReference>
<reference evidence="5 6" key="1">
    <citation type="submission" date="2017-11" db="EMBL/GenBank/DDBJ databases">
        <authorList>
            <person name="Kracher B."/>
        </authorList>
    </citation>
    <scope>NUCLEOTIDE SEQUENCE [LARGE SCALE GENOMIC DNA]</scope>
    <source>
        <strain evidence="5 6">RACE1</strain>
    </source>
</reference>